<evidence type="ECO:0000256" key="1">
    <source>
        <dbReference type="ARBA" id="ARBA00005305"/>
    </source>
</evidence>
<dbReference type="Proteomes" id="UP000054350">
    <property type="component" value="Unassembled WGS sequence"/>
</dbReference>
<evidence type="ECO:0000256" key="2">
    <source>
        <dbReference type="ARBA" id="ARBA00023054"/>
    </source>
</evidence>
<evidence type="ECO:0000313" key="6">
    <source>
        <dbReference type="Proteomes" id="UP000054350"/>
    </source>
</evidence>
<feature type="compositionally biased region" description="Basic and acidic residues" evidence="3">
    <location>
        <begin position="183"/>
        <end position="221"/>
    </location>
</feature>
<feature type="compositionally biased region" description="Basic and acidic residues" evidence="3">
    <location>
        <begin position="161"/>
        <end position="173"/>
    </location>
</feature>
<protein>
    <recommendedName>
        <fullName evidence="4">CCDC43 PWI-like domain-containing protein</fullName>
    </recommendedName>
</protein>
<dbReference type="AlphaFoldDB" id="A0A0L0SZH1"/>
<feature type="region of interest" description="Disordered" evidence="3">
    <location>
        <begin position="107"/>
        <end position="129"/>
    </location>
</feature>
<dbReference type="VEuPathDB" id="FungiDB:AMAG_12609"/>
<reference evidence="6" key="2">
    <citation type="submission" date="2009-11" db="EMBL/GenBank/DDBJ databases">
        <title>The Genome Sequence of Allomyces macrogynus strain ATCC 38327.</title>
        <authorList>
            <consortium name="The Broad Institute Genome Sequencing Platform"/>
            <person name="Russ C."/>
            <person name="Cuomo C."/>
            <person name="Shea T."/>
            <person name="Young S.K."/>
            <person name="Zeng Q."/>
            <person name="Koehrsen M."/>
            <person name="Haas B."/>
            <person name="Borodovsky M."/>
            <person name="Guigo R."/>
            <person name="Alvarado L."/>
            <person name="Berlin A."/>
            <person name="Borenstein D."/>
            <person name="Chen Z."/>
            <person name="Engels R."/>
            <person name="Freedman E."/>
            <person name="Gellesch M."/>
            <person name="Goldberg J."/>
            <person name="Griggs A."/>
            <person name="Gujja S."/>
            <person name="Heiman D."/>
            <person name="Hepburn T."/>
            <person name="Howarth C."/>
            <person name="Jen D."/>
            <person name="Larson L."/>
            <person name="Lewis B."/>
            <person name="Mehta T."/>
            <person name="Park D."/>
            <person name="Pearson M."/>
            <person name="Roberts A."/>
            <person name="Saif S."/>
            <person name="Shenoy N."/>
            <person name="Sisk P."/>
            <person name="Stolte C."/>
            <person name="Sykes S."/>
            <person name="Walk T."/>
            <person name="White J."/>
            <person name="Yandava C."/>
            <person name="Burger G."/>
            <person name="Gray M.W."/>
            <person name="Holland P.W.H."/>
            <person name="King N."/>
            <person name="Lang F.B.F."/>
            <person name="Roger A.J."/>
            <person name="Ruiz-Trillo I."/>
            <person name="Lander E."/>
            <person name="Nusbaum C."/>
        </authorList>
    </citation>
    <scope>NUCLEOTIDE SEQUENCE [LARGE SCALE GENOMIC DNA]</scope>
    <source>
        <strain evidence="6">ATCC 38327</strain>
    </source>
</reference>
<feature type="compositionally biased region" description="Basic residues" evidence="3">
    <location>
        <begin position="222"/>
        <end position="232"/>
    </location>
</feature>
<keyword evidence="6" id="KW-1185">Reference proteome</keyword>
<evidence type="ECO:0000256" key="3">
    <source>
        <dbReference type="SAM" id="MobiDB-lite"/>
    </source>
</evidence>
<feature type="compositionally biased region" description="Low complexity" evidence="3">
    <location>
        <begin position="107"/>
        <end position="121"/>
    </location>
</feature>
<dbReference type="EMBL" id="GG745354">
    <property type="protein sequence ID" value="KNE67891.1"/>
    <property type="molecule type" value="Genomic_DNA"/>
</dbReference>
<proteinExistence type="inferred from homology"/>
<dbReference type="PANTHER" id="PTHR31684">
    <property type="entry name" value="COILED-COIL DOMAIN-CONTAINING PROTEIN 43"/>
    <property type="match status" value="1"/>
</dbReference>
<keyword evidence="2" id="KW-0175">Coiled coil</keyword>
<organism evidence="5 6">
    <name type="scientific">Allomyces macrogynus (strain ATCC 38327)</name>
    <name type="common">Allomyces javanicus var. macrogynus</name>
    <dbReference type="NCBI Taxonomy" id="578462"/>
    <lineage>
        <taxon>Eukaryota</taxon>
        <taxon>Fungi</taxon>
        <taxon>Fungi incertae sedis</taxon>
        <taxon>Blastocladiomycota</taxon>
        <taxon>Blastocladiomycetes</taxon>
        <taxon>Blastocladiales</taxon>
        <taxon>Blastocladiaceae</taxon>
        <taxon>Allomyces</taxon>
    </lineage>
</organism>
<dbReference type="Pfam" id="PF26091">
    <property type="entry name" value="PWI_CCDC43"/>
    <property type="match status" value="1"/>
</dbReference>
<feature type="domain" description="CCDC43 PWI-like" evidence="4">
    <location>
        <begin position="11"/>
        <end position="74"/>
    </location>
</feature>
<sequence>MTMNDDSTQSQVELAAWLTTELATLGVEDEALVEYTLGILREDSIPDEDKAEGIVDFLATSYEDVPAASFQDLVERALVKHLDLVQQEADAAAARAAEQLAAAAAVAEPTATPSSASASTANKKKLLTRDEKRRRQALLAQYGFQTDEIVINAQGEEEVRYRDHSAGAKRADDGLDSNTNAKRIADQEAARRARMREEHEKKVAQDKAALEKQRLDKEKAKQRTQKKEKRRM</sequence>
<dbReference type="InterPro" id="IPR037666">
    <property type="entry name" value="CCDC43"/>
</dbReference>
<evidence type="ECO:0000259" key="4">
    <source>
        <dbReference type="Pfam" id="PF26091"/>
    </source>
</evidence>
<reference evidence="5 6" key="1">
    <citation type="submission" date="2009-11" db="EMBL/GenBank/DDBJ databases">
        <title>Annotation of Allomyces macrogynus ATCC 38327.</title>
        <authorList>
            <consortium name="The Broad Institute Genome Sequencing Platform"/>
            <person name="Russ C."/>
            <person name="Cuomo C."/>
            <person name="Burger G."/>
            <person name="Gray M.W."/>
            <person name="Holland P.W.H."/>
            <person name="King N."/>
            <person name="Lang F.B.F."/>
            <person name="Roger A.J."/>
            <person name="Ruiz-Trillo I."/>
            <person name="Young S.K."/>
            <person name="Zeng Q."/>
            <person name="Gargeya S."/>
            <person name="Fitzgerald M."/>
            <person name="Haas B."/>
            <person name="Abouelleil A."/>
            <person name="Alvarado L."/>
            <person name="Arachchi H.M."/>
            <person name="Berlin A."/>
            <person name="Chapman S.B."/>
            <person name="Gearin G."/>
            <person name="Goldberg J."/>
            <person name="Griggs A."/>
            <person name="Gujja S."/>
            <person name="Hansen M."/>
            <person name="Heiman D."/>
            <person name="Howarth C."/>
            <person name="Larimer J."/>
            <person name="Lui A."/>
            <person name="MacDonald P.J.P."/>
            <person name="McCowen C."/>
            <person name="Montmayeur A."/>
            <person name="Murphy C."/>
            <person name="Neiman D."/>
            <person name="Pearson M."/>
            <person name="Priest M."/>
            <person name="Roberts A."/>
            <person name="Saif S."/>
            <person name="Shea T."/>
            <person name="Sisk P."/>
            <person name="Stolte C."/>
            <person name="Sykes S."/>
            <person name="Wortman J."/>
            <person name="Nusbaum C."/>
            <person name="Birren B."/>
        </authorList>
    </citation>
    <scope>NUCLEOTIDE SEQUENCE [LARGE SCALE GENOMIC DNA]</scope>
    <source>
        <strain evidence="5 6">ATCC 38327</strain>
    </source>
</reference>
<name>A0A0L0SZH1_ALLM3</name>
<dbReference type="OMA" id="KFLFRNT"/>
<dbReference type="PANTHER" id="PTHR31684:SF2">
    <property type="entry name" value="COILED-COIL DOMAIN-CONTAINING PROTEIN 43"/>
    <property type="match status" value="1"/>
</dbReference>
<dbReference type="OrthoDB" id="18679at2759"/>
<feature type="region of interest" description="Disordered" evidence="3">
    <location>
        <begin position="161"/>
        <end position="232"/>
    </location>
</feature>
<accession>A0A0L0SZH1</accession>
<comment type="similarity">
    <text evidence="1">Belongs to the CCDC43 family.</text>
</comment>
<evidence type="ECO:0000313" key="5">
    <source>
        <dbReference type="EMBL" id="KNE67891.1"/>
    </source>
</evidence>
<gene>
    <name evidence="5" type="ORF">AMAG_12609</name>
</gene>
<dbReference type="InterPro" id="IPR058771">
    <property type="entry name" value="PWI_CCDC43"/>
</dbReference>